<keyword evidence="4" id="KW-0479">Metal-binding</keyword>
<accession>A0ABT4ZG96</accession>
<evidence type="ECO:0000256" key="7">
    <source>
        <dbReference type="ARBA" id="ARBA00023295"/>
    </source>
</evidence>
<dbReference type="InterPro" id="IPR013738">
    <property type="entry name" value="Beta_galactosidase_Trimer"/>
</dbReference>
<evidence type="ECO:0000259" key="9">
    <source>
        <dbReference type="Pfam" id="PF02449"/>
    </source>
</evidence>
<evidence type="ECO:0000256" key="1">
    <source>
        <dbReference type="ARBA" id="ARBA00001412"/>
    </source>
</evidence>
<dbReference type="CDD" id="cd03143">
    <property type="entry name" value="A4_beta-galactosidase_middle_domain"/>
    <property type="match status" value="1"/>
</dbReference>
<dbReference type="EC" id="3.2.1.23" evidence="3 8"/>
<keyword evidence="5 8" id="KW-0378">Hydrolase</keyword>
<dbReference type="Proteomes" id="UP001165641">
    <property type="component" value="Unassembled WGS sequence"/>
</dbReference>
<dbReference type="InterPro" id="IPR029062">
    <property type="entry name" value="Class_I_gatase-like"/>
</dbReference>
<dbReference type="SUPFAM" id="SSF52317">
    <property type="entry name" value="Class I glutamine amidotransferase-like"/>
    <property type="match status" value="1"/>
</dbReference>
<dbReference type="InterPro" id="IPR017853">
    <property type="entry name" value="GH"/>
</dbReference>
<name>A0ABT4ZG96_9RHOB</name>
<dbReference type="InterPro" id="IPR013529">
    <property type="entry name" value="Glyco_hydro_42_N"/>
</dbReference>
<evidence type="ECO:0000256" key="6">
    <source>
        <dbReference type="ARBA" id="ARBA00022833"/>
    </source>
</evidence>
<dbReference type="PIRSF" id="PIRSF001084">
    <property type="entry name" value="B-galactosidase"/>
    <property type="match status" value="1"/>
</dbReference>
<keyword evidence="6" id="KW-0862">Zinc</keyword>
<dbReference type="PANTHER" id="PTHR36447:SF2">
    <property type="entry name" value="BETA-GALACTOSIDASE YESZ"/>
    <property type="match status" value="1"/>
</dbReference>
<keyword evidence="12" id="KW-1185">Reference proteome</keyword>
<dbReference type="RefSeq" id="WP_271889512.1">
    <property type="nucleotide sequence ID" value="NZ_JAQBIE010000015.1"/>
</dbReference>
<evidence type="ECO:0000256" key="5">
    <source>
        <dbReference type="ARBA" id="ARBA00022801"/>
    </source>
</evidence>
<keyword evidence="7 8" id="KW-0326">Glycosidase</keyword>
<sequence length="643" mass="72440">MNRELGVCYYPEHWPQEQWAEDARRMSDLGLKWVRIGEFAWSRIEPRPGQFDWEWLDRAIEVLGAHGLRVVLGTPTATPPKWVLDRHPDMLAVDADGRPRKFGSRRHYCFSHQGYREESARIVTEFVRRYGRSPHVGAWQTDNEYGCHDTVLSYSEAARRAFRDWLRARFAAPDRNDGDIGALNRAWGNIFWSMEYDDFDDIDLPNLTVTEPNPAHALAFRRFSSDQVASYNQMQAQIIRQHSDAPISHNYMGRVTEFDHYKVGADLDIATWDSYPLGFLEDRVGATAEMQRRFARQGDPDFQAFHHDLYRAVGRGRWWVMEQQPGPVNWAPYNPAPAPGMVRLWTWEAFAHGAEAVCFFRWRQAPFAQEQMHAGLLRPDNAEAEALPEIRQVAAEIAEAARVQPSSASVALIFDYDAEWAWDVQPHGKGLSYFGLVLDHYRALRRAGLSVDIVPPEVDAIEGYRLVLAPGLMHTPPALKEALKGSDATVLLGPRSGARDAHMSIPVPLPPAMPGFDVTVSRCESLRPDMPEAIDGGGCILGYREHLDSSAPALLSDELGRAVAIEEGNLIYMGACGDRAALDRLVAILCERADLPCANLSDGVRCRDTAAERFWFNYNLEPIDLDGVGHLPACGVLRQKLWA</sequence>
<dbReference type="SUPFAM" id="SSF51445">
    <property type="entry name" value="(Trans)glycosidases"/>
    <property type="match status" value="1"/>
</dbReference>
<dbReference type="Pfam" id="PF02449">
    <property type="entry name" value="Glyco_hydro_42"/>
    <property type="match status" value="1"/>
</dbReference>
<evidence type="ECO:0000256" key="3">
    <source>
        <dbReference type="ARBA" id="ARBA00012756"/>
    </source>
</evidence>
<dbReference type="InterPro" id="IPR003476">
    <property type="entry name" value="Glyco_hydro_42"/>
</dbReference>
<feature type="domain" description="Beta-galactosidase trimerisation" evidence="10">
    <location>
        <begin position="408"/>
        <end position="594"/>
    </location>
</feature>
<organism evidence="11 12">
    <name type="scientific">Paracoccus onchidii</name>
    <dbReference type="NCBI Taxonomy" id="3017813"/>
    <lineage>
        <taxon>Bacteria</taxon>
        <taxon>Pseudomonadati</taxon>
        <taxon>Pseudomonadota</taxon>
        <taxon>Alphaproteobacteria</taxon>
        <taxon>Rhodobacterales</taxon>
        <taxon>Paracoccaceae</taxon>
        <taxon>Paracoccus</taxon>
    </lineage>
</organism>
<gene>
    <name evidence="11" type="ORF">PAF17_12575</name>
</gene>
<reference evidence="11" key="1">
    <citation type="submission" date="2022-12" db="EMBL/GenBank/DDBJ databases">
        <title>Paracoccus onchidii sp. nov., isolated from a marine invertebrate from the South China Sea.</title>
        <authorList>
            <person name="Xu S."/>
            <person name="Liu Z."/>
            <person name="Xu Y."/>
        </authorList>
    </citation>
    <scope>NUCLEOTIDE SEQUENCE</scope>
    <source>
        <strain evidence="11">Z330</strain>
    </source>
</reference>
<proteinExistence type="inferred from homology"/>
<evidence type="ECO:0000259" key="10">
    <source>
        <dbReference type="Pfam" id="PF08532"/>
    </source>
</evidence>
<evidence type="ECO:0000256" key="4">
    <source>
        <dbReference type="ARBA" id="ARBA00022723"/>
    </source>
</evidence>
<comment type="similarity">
    <text evidence="2 8">Belongs to the glycosyl hydrolase 42 family.</text>
</comment>
<evidence type="ECO:0000313" key="12">
    <source>
        <dbReference type="Proteomes" id="UP001165641"/>
    </source>
</evidence>
<feature type="domain" description="Glycoside hydrolase family 42 N-terminal" evidence="9">
    <location>
        <begin position="8"/>
        <end position="399"/>
    </location>
</feature>
<protein>
    <recommendedName>
        <fullName evidence="3 8">Beta-galactosidase</fullName>
        <shortName evidence="8">Beta-gal</shortName>
        <ecNumber evidence="3 8">3.2.1.23</ecNumber>
    </recommendedName>
</protein>
<dbReference type="Gene3D" id="3.20.20.80">
    <property type="entry name" value="Glycosidases"/>
    <property type="match status" value="1"/>
</dbReference>
<dbReference type="EMBL" id="JAQBIE010000015">
    <property type="protein sequence ID" value="MDB6178332.1"/>
    <property type="molecule type" value="Genomic_DNA"/>
</dbReference>
<dbReference type="Pfam" id="PF08532">
    <property type="entry name" value="Glyco_hydro_42M"/>
    <property type="match status" value="1"/>
</dbReference>
<evidence type="ECO:0000313" key="11">
    <source>
        <dbReference type="EMBL" id="MDB6178332.1"/>
    </source>
</evidence>
<dbReference type="PANTHER" id="PTHR36447">
    <property type="entry name" value="BETA-GALACTOSIDASE GANA"/>
    <property type="match status" value="1"/>
</dbReference>
<evidence type="ECO:0000256" key="2">
    <source>
        <dbReference type="ARBA" id="ARBA00005940"/>
    </source>
</evidence>
<evidence type="ECO:0000256" key="8">
    <source>
        <dbReference type="PIRNR" id="PIRNR001084"/>
    </source>
</evidence>
<dbReference type="Gene3D" id="3.40.50.880">
    <property type="match status" value="1"/>
</dbReference>
<comment type="caution">
    <text evidence="11">The sequence shown here is derived from an EMBL/GenBank/DDBJ whole genome shotgun (WGS) entry which is preliminary data.</text>
</comment>
<comment type="catalytic activity">
    <reaction evidence="1 8">
        <text>Hydrolysis of terminal non-reducing beta-D-galactose residues in beta-D-galactosides.</text>
        <dbReference type="EC" id="3.2.1.23"/>
    </reaction>
</comment>